<dbReference type="Pfam" id="PF00746">
    <property type="entry name" value="Gram_pos_anchor"/>
    <property type="match status" value="1"/>
</dbReference>
<feature type="region of interest" description="Disordered" evidence="5">
    <location>
        <begin position="133"/>
        <end position="154"/>
    </location>
</feature>
<keyword evidence="4" id="KW-0572">Peptidoglycan-anchor</keyword>
<dbReference type="PROSITE" id="PS50847">
    <property type="entry name" value="GRAM_POS_ANCHORING"/>
    <property type="match status" value="1"/>
</dbReference>
<keyword evidence="1" id="KW-0134">Cell wall</keyword>
<evidence type="ECO:0000256" key="5">
    <source>
        <dbReference type="SAM" id="MobiDB-lite"/>
    </source>
</evidence>
<dbReference type="AlphaFoldDB" id="A0A0R2A782"/>
<evidence type="ECO:0000313" key="9">
    <source>
        <dbReference type="Proteomes" id="UP000051733"/>
    </source>
</evidence>
<evidence type="ECO:0000256" key="4">
    <source>
        <dbReference type="ARBA" id="ARBA00023088"/>
    </source>
</evidence>
<protein>
    <recommendedName>
        <fullName evidence="7">Gram-positive cocci surface proteins LPxTG domain-containing protein</fullName>
    </recommendedName>
</protein>
<feature type="compositionally biased region" description="Polar residues" evidence="5">
    <location>
        <begin position="133"/>
        <end position="150"/>
    </location>
</feature>
<keyword evidence="6" id="KW-0812">Transmembrane</keyword>
<dbReference type="NCBIfam" id="TIGR01167">
    <property type="entry name" value="LPXTG_anchor"/>
    <property type="match status" value="1"/>
</dbReference>
<comment type="caution">
    <text evidence="8">The sequence shown here is derived from an EMBL/GenBank/DDBJ whole genome shotgun (WGS) entry which is preliminary data.</text>
</comment>
<reference evidence="8 9" key="1">
    <citation type="journal article" date="2015" name="Genome Announc.">
        <title>Expanding the biotechnology potential of lactobacilli through comparative genomics of 213 strains and associated genera.</title>
        <authorList>
            <person name="Sun Z."/>
            <person name="Harris H.M."/>
            <person name="McCann A."/>
            <person name="Guo C."/>
            <person name="Argimon S."/>
            <person name="Zhang W."/>
            <person name="Yang X."/>
            <person name="Jeffery I.B."/>
            <person name="Cooney J.C."/>
            <person name="Kagawa T.F."/>
            <person name="Liu W."/>
            <person name="Song Y."/>
            <person name="Salvetti E."/>
            <person name="Wrobel A."/>
            <person name="Rasinkangas P."/>
            <person name="Parkhill J."/>
            <person name="Rea M.C."/>
            <person name="O'Sullivan O."/>
            <person name="Ritari J."/>
            <person name="Douillard F.P."/>
            <person name="Paul Ross R."/>
            <person name="Yang R."/>
            <person name="Briner A.E."/>
            <person name="Felis G.E."/>
            <person name="de Vos W.M."/>
            <person name="Barrangou R."/>
            <person name="Klaenhammer T.R."/>
            <person name="Caufield P.W."/>
            <person name="Cui Y."/>
            <person name="Zhang H."/>
            <person name="O'Toole P.W."/>
        </authorList>
    </citation>
    <scope>NUCLEOTIDE SEQUENCE [LARGE SCALE GENOMIC DNA]</scope>
    <source>
        <strain evidence="8 9">DSM 20634</strain>
    </source>
</reference>
<feature type="transmembrane region" description="Helical" evidence="6">
    <location>
        <begin position="192"/>
        <end position="211"/>
    </location>
</feature>
<proteinExistence type="predicted"/>
<keyword evidence="6" id="KW-1133">Transmembrane helix</keyword>
<feature type="region of interest" description="Disordered" evidence="5">
    <location>
        <begin position="73"/>
        <end position="111"/>
    </location>
</feature>
<keyword evidence="6" id="KW-0472">Membrane</keyword>
<evidence type="ECO:0000256" key="6">
    <source>
        <dbReference type="SAM" id="Phobius"/>
    </source>
</evidence>
<evidence type="ECO:0000256" key="2">
    <source>
        <dbReference type="ARBA" id="ARBA00022525"/>
    </source>
</evidence>
<feature type="compositionally biased region" description="Low complexity" evidence="5">
    <location>
        <begin position="18"/>
        <end position="35"/>
    </location>
</feature>
<dbReference type="EMBL" id="AYYY01000007">
    <property type="protein sequence ID" value="KRM62258.1"/>
    <property type="molecule type" value="Genomic_DNA"/>
</dbReference>
<accession>A0A0R2A782</accession>
<dbReference type="PATRIC" id="fig|1423813.3.peg.45"/>
<feature type="compositionally biased region" description="Low complexity" evidence="5">
    <location>
        <begin position="74"/>
        <end position="87"/>
    </location>
</feature>
<dbReference type="Proteomes" id="UP000051733">
    <property type="component" value="Unassembled WGS sequence"/>
</dbReference>
<dbReference type="InterPro" id="IPR019931">
    <property type="entry name" value="LPXTG_anchor"/>
</dbReference>
<keyword evidence="2" id="KW-0964">Secreted</keyword>
<evidence type="ECO:0000256" key="3">
    <source>
        <dbReference type="ARBA" id="ARBA00022729"/>
    </source>
</evidence>
<name>A0A0R2A782_9LACO</name>
<feature type="domain" description="Gram-positive cocci surface proteins LPxTG" evidence="7">
    <location>
        <begin position="183"/>
        <end position="216"/>
    </location>
</feature>
<evidence type="ECO:0000313" key="8">
    <source>
        <dbReference type="EMBL" id="KRM62258.1"/>
    </source>
</evidence>
<keyword evidence="9" id="KW-1185">Reference proteome</keyword>
<keyword evidence="3" id="KW-0732">Signal</keyword>
<gene>
    <name evidence="8" type="ORF">FC26_GL000044</name>
</gene>
<evidence type="ECO:0000259" key="7">
    <source>
        <dbReference type="PROSITE" id="PS50847"/>
    </source>
</evidence>
<evidence type="ECO:0000256" key="1">
    <source>
        <dbReference type="ARBA" id="ARBA00022512"/>
    </source>
</evidence>
<feature type="region of interest" description="Disordered" evidence="5">
    <location>
        <begin position="15"/>
        <end position="37"/>
    </location>
</feature>
<organism evidence="8 9">
    <name type="scientific">Paucilactobacillus vaccinostercus DSM 20634</name>
    <dbReference type="NCBI Taxonomy" id="1423813"/>
    <lineage>
        <taxon>Bacteria</taxon>
        <taxon>Bacillati</taxon>
        <taxon>Bacillota</taxon>
        <taxon>Bacilli</taxon>
        <taxon>Lactobacillales</taxon>
        <taxon>Lactobacillaceae</taxon>
        <taxon>Paucilactobacillus</taxon>
    </lineage>
</organism>
<sequence>MAVCSRSVWADEVEAESSAEVTNSQSESMASSQSEPGIRIRIRVDGATSVTKAGYYNHLPNATQDPNVALSKIVQSSSTSSQVSTTQLKQPATPAEHPAQGHTDDTQTSNVKETQIPTLKNSNLKADKQVTTNQLVQTSGNKKSAGTSANSKKRYESVIVTQKQHLSSDRGSTRHLYAPQNQLPKTGHTQQSTLMTGVGAIIIVAGVGVVIKTRKH</sequence>